<evidence type="ECO:0000259" key="1">
    <source>
        <dbReference type="Pfam" id="PF19825"/>
    </source>
</evidence>
<gene>
    <name evidence="2" type="ORF">FHP25_26745</name>
</gene>
<reference evidence="2 3" key="1">
    <citation type="submission" date="2019-06" db="EMBL/GenBank/DDBJ databases">
        <title>New taxonomy in bacterial strain CC-CFT640, isolated from vineyard.</title>
        <authorList>
            <person name="Lin S.-Y."/>
            <person name="Tsai C.-F."/>
            <person name="Young C.-C."/>
        </authorList>
    </citation>
    <scope>NUCLEOTIDE SEQUENCE [LARGE SCALE GENOMIC DNA]</scope>
    <source>
        <strain evidence="2 3">CC-CFT640</strain>
    </source>
</reference>
<dbReference type="RefSeq" id="WP_147850050.1">
    <property type="nucleotide sequence ID" value="NZ_VDUZ01000035.1"/>
</dbReference>
<dbReference type="Proteomes" id="UP000321638">
    <property type="component" value="Unassembled WGS sequence"/>
</dbReference>
<name>A0A5C8PEL2_9HYPH</name>
<evidence type="ECO:0000313" key="2">
    <source>
        <dbReference type="EMBL" id="TXL72229.1"/>
    </source>
</evidence>
<keyword evidence="3" id="KW-1185">Reference proteome</keyword>
<organism evidence="2 3">
    <name type="scientific">Vineibacter terrae</name>
    <dbReference type="NCBI Taxonomy" id="2586908"/>
    <lineage>
        <taxon>Bacteria</taxon>
        <taxon>Pseudomonadati</taxon>
        <taxon>Pseudomonadota</taxon>
        <taxon>Alphaproteobacteria</taxon>
        <taxon>Hyphomicrobiales</taxon>
        <taxon>Vineibacter</taxon>
    </lineage>
</organism>
<protein>
    <recommendedName>
        <fullName evidence="1">DUF6306 domain-containing protein</fullName>
    </recommendedName>
</protein>
<sequence length="162" mass="18116">MTEPDEPIEVSSPVCYAQEFEDYNRPAPLPAAELAGFLNVLLESERAGARVLARWCHEAGPDAGVGADTLAAVRDDEARYCAGLTEHLTRLGAEPSHVTGRFYDKAMTIAAWPDRLRFLDKGQSWVAREIRDKLPRIEDTALKAFLQEMLERHEHNLKLCAV</sequence>
<dbReference type="AlphaFoldDB" id="A0A5C8PEL2"/>
<evidence type="ECO:0000313" key="3">
    <source>
        <dbReference type="Proteomes" id="UP000321638"/>
    </source>
</evidence>
<proteinExistence type="predicted"/>
<dbReference type="Pfam" id="PF19825">
    <property type="entry name" value="DUF6306"/>
    <property type="match status" value="1"/>
</dbReference>
<dbReference type="EMBL" id="VDUZ01000035">
    <property type="protein sequence ID" value="TXL72229.1"/>
    <property type="molecule type" value="Genomic_DNA"/>
</dbReference>
<dbReference type="OrthoDB" id="9778912at2"/>
<accession>A0A5C8PEL2</accession>
<comment type="caution">
    <text evidence="2">The sequence shown here is derived from an EMBL/GenBank/DDBJ whole genome shotgun (WGS) entry which is preliminary data.</text>
</comment>
<feature type="domain" description="DUF6306" evidence="1">
    <location>
        <begin position="35"/>
        <end position="159"/>
    </location>
</feature>
<dbReference type="InterPro" id="IPR046273">
    <property type="entry name" value="DUF6306"/>
</dbReference>